<accession>A0A164KQV3</accession>
<dbReference type="PANTHER" id="PTHR21621:SF0">
    <property type="entry name" value="BETA-CITRYLGLUTAMATE SYNTHASE B-RELATED"/>
    <property type="match status" value="1"/>
</dbReference>
<dbReference type="PROSITE" id="PS50975">
    <property type="entry name" value="ATP_GRASP"/>
    <property type="match status" value="1"/>
</dbReference>
<feature type="domain" description="ATP-grasp" evidence="2">
    <location>
        <begin position="107"/>
        <end position="288"/>
    </location>
</feature>
<dbReference type="EMBL" id="LWGR01000012">
    <property type="protein sequence ID" value="KZM71640.1"/>
    <property type="molecule type" value="Genomic_DNA"/>
</dbReference>
<keyword evidence="1" id="KW-0067">ATP-binding</keyword>
<dbReference type="RefSeq" id="WP_067577326.1">
    <property type="nucleotide sequence ID" value="NZ_JABMCZ010000003.1"/>
</dbReference>
<reference evidence="3 4" key="1">
    <citation type="submission" date="2016-04" db="EMBL/GenBank/DDBJ databases">
        <authorList>
            <person name="Evans L.H."/>
            <person name="Alamgir A."/>
            <person name="Owens N."/>
            <person name="Weber N.D."/>
            <person name="Virtaneva K."/>
            <person name="Barbian K."/>
            <person name="Babar A."/>
            <person name="Rosenke K."/>
        </authorList>
    </citation>
    <scope>NUCLEOTIDE SEQUENCE [LARGE SCALE GENOMIC DNA]</scope>
    <source>
        <strain evidence="3 4">IFM 0406</strain>
    </source>
</reference>
<organism evidence="3 4">
    <name type="scientific">Nocardia terpenica</name>
    <dbReference type="NCBI Taxonomy" id="455432"/>
    <lineage>
        <taxon>Bacteria</taxon>
        <taxon>Bacillati</taxon>
        <taxon>Actinomycetota</taxon>
        <taxon>Actinomycetes</taxon>
        <taxon>Mycobacteriales</taxon>
        <taxon>Nocardiaceae</taxon>
        <taxon>Nocardia</taxon>
    </lineage>
</organism>
<evidence type="ECO:0000313" key="4">
    <source>
        <dbReference type="Proteomes" id="UP000076512"/>
    </source>
</evidence>
<dbReference type="InterPro" id="IPR013651">
    <property type="entry name" value="ATP-grasp_RimK-type"/>
</dbReference>
<dbReference type="AlphaFoldDB" id="A0A164KQV3"/>
<evidence type="ECO:0000259" key="2">
    <source>
        <dbReference type="PROSITE" id="PS50975"/>
    </source>
</evidence>
<dbReference type="OrthoDB" id="150319at2"/>
<dbReference type="Gene3D" id="3.40.50.20">
    <property type="match status" value="1"/>
</dbReference>
<dbReference type="Gene3D" id="3.30.470.20">
    <property type="entry name" value="ATP-grasp fold, B domain"/>
    <property type="match status" value="1"/>
</dbReference>
<dbReference type="GO" id="GO:0005737">
    <property type="term" value="C:cytoplasm"/>
    <property type="evidence" value="ECO:0007669"/>
    <property type="project" value="TreeGrafter"/>
</dbReference>
<dbReference type="Proteomes" id="UP000076512">
    <property type="component" value="Unassembled WGS sequence"/>
</dbReference>
<comment type="caution">
    <text evidence="3">The sequence shown here is derived from an EMBL/GenBank/DDBJ whole genome shotgun (WGS) entry which is preliminary data.</text>
</comment>
<keyword evidence="1" id="KW-0547">Nucleotide-binding</keyword>
<protein>
    <recommendedName>
        <fullName evidence="2">ATP-grasp domain-containing protein</fullName>
    </recommendedName>
</protein>
<dbReference type="GO" id="GO:0046872">
    <property type="term" value="F:metal ion binding"/>
    <property type="evidence" value="ECO:0007669"/>
    <property type="project" value="InterPro"/>
</dbReference>
<dbReference type="GO" id="GO:0018169">
    <property type="term" value="F:ribosomal S6-glutamic acid ligase activity"/>
    <property type="evidence" value="ECO:0007669"/>
    <property type="project" value="TreeGrafter"/>
</dbReference>
<dbReference type="InterPro" id="IPR011761">
    <property type="entry name" value="ATP-grasp"/>
</dbReference>
<dbReference type="SUPFAM" id="SSF56059">
    <property type="entry name" value="Glutathione synthetase ATP-binding domain-like"/>
    <property type="match status" value="1"/>
</dbReference>
<sequence>MRIGILGYEHDEYESVDLEQTGRDLGYDTTLFSLDDINCRSNGGDIDPYIGPEPVSAFDVIISRAQIRSDHTQLDYERYALLSRVPGVTVLDPADVYLTAESKFLGLRRMAIAGLPIAPTRSCGSLADVAAALADWGHVVLKPSFGLGGEDVERINTLDDEGRALAETLLQKYQALVCQPYFPHPEGDIRVTIVGETAPLTCARIPATSNWKANINMGASARLVPADPELVEISIRAARVMGVTVAGLDFIPTKDGYRIVEFNNTPGWYFVGKDEQRRVTEAIFDVAKATYESKRMYPYQSEFTPHQLI</sequence>
<proteinExistence type="predicted"/>
<evidence type="ECO:0000256" key="1">
    <source>
        <dbReference type="PROSITE-ProRule" id="PRU00409"/>
    </source>
</evidence>
<dbReference type="Pfam" id="PF08443">
    <property type="entry name" value="RimK"/>
    <property type="match status" value="1"/>
</dbReference>
<gene>
    <name evidence="3" type="ORF">AWN90_02635</name>
</gene>
<dbReference type="PANTHER" id="PTHR21621">
    <property type="entry name" value="RIBOSOMAL PROTEIN S6 MODIFICATION PROTEIN"/>
    <property type="match status" value="1"/>
</dbReference>
<name>A0A164KQV3_9NOCA</name>
<dbReference type="GO" id="GO:0009432">
    <property type="term" value="P:SOS response"/>
    <property type="evidence" value="ECO:0007669"/>
    <property type="project" value="TreeGrafter"/>
</dbReference>
<evidence type="ECO:0000313" key="3">
    <source>
        <dbReference type="EMBL" id="KZM71640.1"/>
    </source>
</evidence>
<keyword evidence="4" id="KW-1185">Reference proteome</keyword>
<dbReference type="GO" id="GO:0005524">
    <property type="term" value="F:ATP binding"/>
    <property type="evidence" value="ECO:0007669"/>
    <property type="project" value="UniProtKB-UniRule"/>
</dbReference>